<dbReference type="InterPro" id="IPR004358">
    <property type="entry name" value="Sig_transdc_His_kin-like_C"/>
</dbReference>
<reference evidence="12" key="1">
    <citation type="submission" date="2023-09" db="EMBL/GenBank/DDBJ databases">
        <authorList>
            <person name="Li S."/>
            <person name="Li X."/>
            <person name="Zhang C."/>
            <person name="Zhao Z."/>
        </authorList>
    </citation>
    <scope>NUCLEOTIDE SEQUENCE [LARGE SCALE GENOMIC DNA]</scope>
    <source>
        <strain evidence="12">SQ149</strain>
    </source>
</reference>
<dbReference type="InterPro" id="IPR003661">
    <property type="entry name" value="HisK_dim/P_dom"/>
</dbReference>
<dbReference type="RefSeq" id="WP_348389918.1">
    <property type="nucleotide sequence ID" value="NZ_CP134145.1"/>
</dbReference>
<evidence type="ECO:0000256" key="9">
    <source>
        <dbReference type="SAM" id="Phobius"/>
    </source>
</evidence>
<dbReference type="InterPro" id="IPR036890">
    <property type="entry name" value="HATPase_C_sf"/>
</dbReference>
<evidence type="ECO:0000256" key="6">
    <source>
        <dbReference type="ARBA" id="ARBA00022777"/>
    </source>
</evidence>
<keyword evidence="9" id="KW-1133">Transmembrane helix</keyword>
<dbReference type="PROSITE" id="PS50109">
    <property type="entry name" value="HIS_KIN"/>
    <property type="match status" value="1"/>
</dbReference>
<feature type="transmembrane region" description="Helical" evidence="9">
    <location>
        <begin position="6"/>
        <end position="26"/>
    </location>
</feature>
<evidence type="ECO:0000256" key="8">
    <source>
        <dbReference type="ARBA" id="ARBA00023012"/>
    </source>
</evidence>
<accession>A0ABY9TPV9</accession>
<evidence type="ECO:0000256" key="7">
    <source>
        <dbReference type="ARBA" id="ARBA00022840"/>
    </source>
</evidence>
<sequence length="428" mass="48442">MSHEKWLKIGLSVTVIVIMSLIAALTISLNWSVLATCSILFVLMHPLVWLAWRCYWLWCQNIMQLTTYSQMLKEGEQNLHLKSSHHDNLLTELQNEIEGLAAVKSSQNTQSSSLSHLLGGMLDSWPVPVCLFDQQLKLTYRNNAMNEQLQQPMLIGSVATELGFTLEDGQLGHPKFSDNWQCQSINYSHHNEKHWLFSALDISQQLHKNQTTTQQNLIRVLGHELRNSLTPMTSMTDTLLSSDDFDEQRIRLVLTRIHQRSERLLSFVGQYSKLAQLPPPKLKWFNLSDVLAEASAMIDESICEIDFKGNEQCFGDVEQIAQVMINLLKNSQEACEQAITKVNFKAYYNQQEQVLELTDNGPGFANLSNVLTPFYTTKKHGSGIGLSLCAEIIRNHGGKLSVDNQDNGGAKITMCWPLIESNTDIRHA</sequence>
<evidence type="ECO:0000256" key="5">
    <source>
        <dbReference type="ARBA" id="ARBA00022741"/>
    </source>
</evidence>
<keyword evidence="8" id="KW-0902">Two-component regulatory system</keyword>
<keyword evidence="12" id="KW-1185">Reference proteome</keyword>
<evidence type="ECO:0000256" key="1">
    <source>
        <dbReference type="ARBA" id="ARBA00000085"/>
    </source>
</evidence>
<dbReference type="SUPFAM" id="SSF55874">
    <property type="entry name" value="ATPase domain of HSP90 chaperone/DNA topoisomerase II/histidine kinase"/>
    <property type="match status" value="1"/>
</dbReference>
<dbReference type="CDD" id="cd00082">
    <property type="entry name" value="HisKA"/>
    <property type="match status" value="1"/>
</dbReference>
<evidence type="ECO:0000256" key="3">
    <source>
        <dbReference type="ARBA" id="ARBA00022553"/>
    </source>
</evidence>
<dbReference type="InterPro" id="IPR003594">
    <property type="entry name" value="HATPase_dom"/>
</dbReference>
<dbReference type="SUPFAM" id="SSF47384">
    <property type="entry name" value="Homodimeric domain of signal transducing histidine kinase"/>
    <property type="match status" value="1"/>
</dbReference>
<dbReference type="InterPro" id="IPR036097">
    <property type="entry name" value="HisK_dim/P_sf"/>
</dbReference>
<dbReference type="PRINTS" id="PR00344">
    <property type="entry name" value="BCTRLSENSOR"/>
</dbReference>
<protein>
    <recommendedName>
        <fullName evidence="2">histidine kinase</fullName>
        <ecNumber evidence="2">2.7.13.3</ecNumber>
    </recommendedName>
</protein>
<keyword evidence="7" id="KW-0067">ATP-binding</keyword>
<evidence type="ECO:0000259" key="10">
    <source>
        <dbReference type="PROSITE" id="PS50109"/>
    </source>
</evidence>
<evidence type="ECO:0000256" key="4">
    <source>
        <dbReference type="ARBA" id="ARBA00022679"/>
    </source>
</evidence>
<evidence type="ECO:0000313" key="11">
    <source>
        <dbReference type="EMBL" id="WNC70781.1"/>
    </source>
</evidence>
<dbReference type="PANTHER" id="PTHR43065:SF46">
    <property type="entry name" value="C4-DICARBOXYLATE TRANSPORT SENSOR PROTEIN DCTB"/>
    <property type="match status" value="1"/>
</dbReference>
<dbReference type="Pfam" id="PF02518">
    <property type="entry name" value="HATPase_c"/>
    <property type="match status" value="1"/>
</dbReference>
<dbReference type="SMART" id="SM00388">
    <property type="entry name" value="HisKA"/>
    <property type="match status" value="1"/>
</dbReference>
<evidence type="ECO:0000313" key="12">
    <source>
        <dbReference type="Proteomes" id="UP001258994"/>
    </source>
</evidence>
<keyword evidence="3" id="KW-0597">Phosphoprotein</keyword>
<dbReference type="Gene3D" id="3.30.565.10">
    <property type="entry name" value="Histidine kinase-like ATPase, C-terminal domain"/>
    <property type="match status" value="1"/>
</dbReference>
<keyword evidence="5" id="KW-0547">Nucleotide-binding</keyword>
<dbReference type="GO" id="GO:0016301">
    <property type="term" value="F:kinase activity"/>
    <property type="evidence" value="ECO:0007669"/>
    <property type="project" value="UniProtKB-KW"/>
</dbReference>
<proteinExistence type="predicted"/>
<comment type="catalytic activity">
    <reaction evidence="1">
        <text>ATP + protein L-histidine = ADP + protein N-phospho-L-histidine.</text>
        <dbReference type="EC" id="2.7.13.3"/>
    </reaction>
</comment>
<dbReference type="Proteomes" id="UP001258994">
    <property type="component" value="Chromosome"/>
</dbReference>
<dbReference type="EMBL" id="CP134145">
    <property type="protein sequence ID" value="WNC70781.1"/>
    <property type="molecule type" value="Genomic_DNA"/>
</dbReference>
<dbReference type="Gene3D" id="1.10.287.130">
    <property type="match status" value="1"/>
</dbReference>
<dbReference type="SMART" id="SM00387">
    <property type="entry name" value="HATPase_c"/>
    <property type="match status" value="1"/>
</dbReference>
<keyword evidence="6 11" id="KW-0418">Kinase</keyword>
<organism evidence="11 12">
    <name type="scientific">Thalassotalea psychrophila</name>
    <dbReference type="NCBI Taxonomy" id="3065647"/>
    <lineage>
        <taxon>Bacteria</taxon>
        <taxon>Pseudomonadati</taxon>
        <taxon>Pseudomonadota</taxon>
        <taxon>Gammaproteobacteria</taxon>
        <taxon>Alteromonadales</taxon>
        <taxon>Colwelliaceae</taxon>
        <taxon>Thalassotalea</taxon>
    </lineage>
</organism>
<evidence type="ECO:0000256" key="2">
    <source>
        <dbReference type="ARBA" id="ARBA00012438"/>
    </source>
</evidence>
<keyword evidence="9" id="KW-0812">Transmembrane</keyword>
<keyword evidence="9" id="KW-0472">Membrane</keyword>
<dbReference type="PANTHER" id="PTHR43065">
    <property type="entry name" value="SENSOR HISTIDINE KINASE"/>
    <property type="match status" value="1"/>
</dbReference>
<feature type="domain" description="Histidine kinase" evidence="10">
    <location>
        <begin position="220"/>
        <end position="420"/>
    </location>
</feature>
<dbReference type="InterPro" id="IPR005467">
    <property type="entry name" value="His_kinase_dom"/>
</dbReference>
<keyword evidence="4" id="KW-0808">Transferase</keyword>
<dbReference type="EC" id="2.7.13.3" evidence="2"/>
<gene>
    <name evidence="11" type="ORF">RGQ13_11630</name>
</gene>
<name>A0ABY9TPV9_9GAMM</name>